<dbReference type="KEGG" id="mcit:NCTC10181_00212"/>
<dbReference type="PANTHER" id="PTHR42770">
    <property type="entry name" value="AMINO ACID TRANSPORTER-RELATED"/>
    <property type="match status" value="1"/>
</dbReference>
<keyword evidence="4 6" id="KW-1133">Transmembrane helix</keyword>
<comment type="subcellular location">
    <subcellularLocation>
        <location evidence="1">Cell membrane</location>
        <topology evidence="1">Multi-pass membrane protein</topology>
    </subcellularLocation>
</comment>
<organism evidence="7 8">
    <name type="scientific">Mycoplasmopsis citelli</name>
    <dbReference type="NCBI Taxonomy" id="171281"/>
    <lineage>
        <taxon>Bacteria</taxon>
        <taxon>Bacillati</taxon>
        <taxon>Mycoplasmatota</taxon>
        <taxon>Mycoplasmoidales</taxon>
        <taxon>Metamycoplasmataceae</taxon>
        <taxon>Mycoplasmopsis</taxon>
    </lineage>
</organism>
<dbReference type="InterPro" id="IPR050367">
    <property type="entry name" value="APC_superfamily"/>
</dbReference>
<feature type="transmembrane region" description="Helical" evidence="6">
    <location>
        <begin position="245"/>
        <end position="264"/>
    </location>
</feature>
<feature type="transmembrane region" description="Helical" evidence="6">
    <location>
        <begin position="284"/>
        <end position="302"/>
    </location>
</feature>
<dbReference type="Proteomes" id="UP000290985">
    <property type="component" value="Chromosome"/>
</dbReference>
<feature type="transmembrane region" description="Helical" evidence="6">
    <location>
        <begin position="206"/>
        <end position="224"/>
    </location>
</feature>
<evidence type="ECO:0000256" key="6">
    <source>
        <dbReference type="SAM" id="Phobius"/>
    </source>
</evidence>
<evidence type="ECO:0000256" key="3">
    <source>
        <dbReference type="ARBA" id="ARBA00022692"/>
    </source>
</evidence>
<dbReference type="GO" id="GO:0022857">
    <property type="term" value="F:transmembrane transporter activity"/>
    <property type="evidence" value="ECO:0007669"/>
    <property type="project" value="InterPro"/>
</dbReference>
<keyword evidence="2" id="KW-1003">Cell membrane</keyword>
<dbReference type="Gene3D" id="1.20.1740.10">
    <property type="entry name" value="Amino acid/polyamine transporter I"/>
    <property type="match status" value="1"/>
</dbReference>
<dbReference type="AlphaFoldDB" id="A0A449B1G1"/>
<feature type="transmembrane region" description="Helical" evidence="6">
    <location>
        <begin position="41"/>
        <end position="60"/>
    </location>
</feature>
<evidence type="ECO:0000313" key="8">
    <source>
        <dbReference type="Proteomes" id="UP000290985"/>
    </source>
</evidence>
<name>A0A449B1G1_9BACT</name>
<dbReference type="OrthoDB" id="396415at2"/>
<dbReference type="GO" id="GO:0005886">
    <property type="term" value="C:plasma membrane"/>
    <property type="evidence" value="ECO:0007669"/>
    <property type="project" value="UniProtKB-SubCell"/>
</dbReference>
<evidence type="ECO:0008006" key="9">
    <source>
        <dbReference type="Google" id="ProtNLM"/>
    </source>
</evidence>
<feature type="transmembrane region" description="Helical" evidence="6">
    <location>
        <begin position="460"/>
        <end position="480"/>
    </location>
</feature>
<dbReference type="EMBL" id="LR215036">
    <property type="protein sequence ID" value="VEU74375.1"/>
    <property type="molecule type" value="Genomic_DNA"/>
</dbReference>
<accession>A0A449B1G1</accession>
<feature type="transmembrane region" description="Helical" evidence="6">
    <location>
        <begin position="129"/>
        <end position="153"/>
    </location>
</feature>
<dbReference type="RefSeq" id="WP_129725213.1">
    <property type="nucleotide sequence ID" value="NZ_LR215036.1"/>
</dbReference>
<dbReference type="Pfam" id="PF13520">
    <property type="entry name" value="AA_permease_2"/>
    <property type="match status" value="1"/>
</dbReference>
<dbReference type="PIRSF" id="PIRSF006060">
    <property type="entry name" value="AA_transporter"/>
    <property type="match status" value="1"/>
</dbReference>
<feature type="transmembrane region" description="Helical" evidence="6">
    <location>
        <begin position="345"/>
        <end position="367"/>
    </location>
</feature>
<protein>
    <recommendedName>
        <fullName evidence="9">Amino acid permease</fullName>
    </recommendedName>
</protein>
<feature type="transmembrane region" description="Helical" evidence="6">
    <location>
        <begin position="15"/>
        <end position="35"/>
    </location>
</feature>
<proteinExistence type="predicted"/>
<feature type="transmembrane region" description="Helical" evidence="6">
    <location>
        <begin position="415"/>
        <end position="440"/>
    </location>
</feature>
<dbReference type="InterPro" id="IPR002293">
    <property type="entry name" value="AA/rel_permease1"/>
</dbReference>
<feature type="transmembrane region" description="Helical" evidence="6">
    <location>
        <begin position="101"/>
        <end position="123"/>
    </location>
</feature>
<sequence>MNTKTTQKHFSSRQFITFGINYIAGFVFVATALSLFELGPLWILVFLISTFIALAVMLCYSKMSESSSERFGGPYIYASEAFERKKLTSRMFIFITGWNNYIGPLISSATVPLFLVSVFSSFINTDDRVAQWILIGFGLAIFVFLTFISTLGYKLSKGLIFSFALIKWLVIATAFILAIVLIAQSAGIGFQENYLLTYKSKPRKISITQIIQITTAFFYSYGGFEDLSVMSPEVKTKSFKKNLSLLFIIVFAIYAVGLLILSGLPLGATNNSETFKRIQGYSDIYRAVGGITTLSFFAIGSLSNSIASRISGIITNSFKLVPLSEDGYLSKYFLVKNNKNKFSRIIYLTLILSLTLMVLVFFVSLISEKTDFDLAIRRAAGISGASGLFQYVLGFITFFVYYHKGKIKDKTNWKNIVSLIIQAVSFVLIIIILFLFFFPIDTKTENNQTYIILNWGVENTLNIALYPVVLLLGYILFFIAEHNTKKELQEAKLTPTELFYSSKRKTSFYNLDPDMNPKS</sequence>
<evidence type="ECO:0000256" key="5">
    <source>
        <dbReference type="ARBA" id="ARBA00023136"/>
    </source>
</evidence>
<reference evidence="7 8" key="1">
    <citation type="submission" date="2019-01" db="EMBL/GenBank/DDBJ databases">
        <authorList>
            <consortium name="Pathogen Informatics"/>
        </authorList>
    </citation>
    <scope>NUCLEOTIDE SEQUENCE [LARGE SCALE GENOMIC DNA]</scope>
    <source>
        <strain evidence="7 8">NCTC10181</strain>
    </source>
</reference>
<keyword evidence="5 6" id="KW-0472">Membrane</keyword>
<dbReference type="PANTHER" id="PTHR42770:SF18">
    <property type="entry name" value="ARGININE_AGMATINE ANTIPORTER"/>
    <property type="match status" value="1"/>
</dbReference>
<evidence type="ECO:0000256" key="1">
    <source>
        <dbReference type="ARBA" id="ARBA00004651"/>
    </source>
</evidence>
<keyword evidence="3 6" id="KW-0812">Transmembrane</keyword>
<feature type="transmembrane region" description="Helical" evidence="6">
    <location>
        <begin position="165"/>
        <end position="186"/>
    </location>
</feature>
<evidence type="ECO:0000256" key="2">
    <source>
        <dbReference type="ARBA" id="ARBA00022475"/>
    </source>
</evidence>
<evidence type="ECO:0000256" key="4">
    <source>
        <dbReference type="ARBA" id="ARBA00022989"/>
    </source>
</evidence>
<evidence type="ECO:0000313" key="7">
    <source>
        <dbReference type="EMBL" id="VEU74375.1"/>
    </source>
</evidence>
<gene>
    <name evidence="7" type="ORF">NCTC10181_00212</name>
</gene>
<feature type="transmembrane region" description="Helical" evidence="6">
    <location>
        <begin position="379"/>
        <end position="403"/>
    </location>
</feature>
<keyword evidence="8" id="KW-1185">Reference proteome</keyword>